<sequence>MKNKKRIVVWMLVMSCCFLSIFQVNKADAQATTSLKEIDQFIQNSMNKNKIPGLSVAITHHDKVIYTKGYGHTSDKKPVTSDTPFAVASLSKAFTAIAVMQLVEAGKIKLDNPIASYIPNFKLADPRGTKITVRHLLQHTSGLTDMVNDDMTQDPQPKSFKEAIHNLNNVTLATNPGEKYNYHNPNYVILAYLVEIVSKEKFADYLQQHIFQPLEMKSTTNVAFTSLLKKITNFSTGHYHLFGHPVKIEEPDWFVNGPAGMVSTANDMARWLVMQGNDGKYKNKQILSTKGMEQTHTSVDPNVKYGMGWNITETEQGKKQIQHGGILWTYKAEEVLLPDEGYGIVVLFNSGLNSFVDYTSFTRGIANILTDQPLEESFFSNQWIEIMMVIVIVVTIVLGVRALLQLGYWDEKRNGRAKWRTYTYMCLRLIPLVLLLLFPQLLAFIGGGRVVIWQGIYLMMPSVLIWLSIFSLFQLIIILARLVYILKK</sequence>
<feature type="transmembrane region" description="Helical" evidence="1">
    <location>
        <begin position="465"/>
        <end position="486"/>
    </location>
</feature>
<dbReference type="InterPro" id="IPR001466">
    <property type="entry name" value="Beta-lactam-related"/>
</dbReference>
<gene>
    <name evidence="4" type="ORF">GSM42_03400</name>
</gene>
<dbReference type="AlphaFoldDB" id="A0A6I4VSJ8"/>
<evidence type="ECO:0000259" key="3">
    <source>
        <dbReference type="Pfam" id="PF00144"/>
    </source>
</evidence>
<comment type="caution">
    <text evidence="4">The sequence shown here is derived from an EMBL/GenBank/DDBJ whole genome shotgun (WGS) entry which is preliminary data.</text>
</comment>
<dbReference type="InterPro" id="IPR012338">
    <property type="entry name" value="Beta-lactam/transpept-like"/>
</dbReference>
<dbReference type="EMBL" id="WUUL01000002">
    <property type="protein sequence ID" value="MXQ52790.1"/>
    <property type="molecule type" value="Genomic_DNA"/>
</dbReference>
<dbReference type="SUPFAM" id="SSF56601">
    <property type="entry name" value="beta-lactamase/transpeptidase-like"/>
    <property type="match status" value="1"/>
</dbReference>
<feature type="transmembrane region" description="Helical" evidence="1">
    <location>
        <begin position="383"/>
        <end position="404"/>
    </location>
</feature>
<keyword evidence="5" id="KW-1185">Reference proteome</keyword>
<accession>A0A6I4VSJ8</accession>
<name>A0A6I4VSJ8_9BACL</name>
<dbReference type="PANTHER" id="PTHR46825:SF9">
    <property type="entry name" value="BETA-LACTAMASE-RELATED DOMAIN-CONTAINING PROTEIN"/>
    <property type="match status" value="1"/>
</dbReference>
<dbReference type="Gene3D" id="3.40.710.10">
    <property type="entry name" value="DD-peptidase/beta-lactamase superfamily"/>
    <property type="match status" value="1"/>
</dbReference>
<feature type="transmembrane region" description="Helical" evidence="1">
    <location>
        <begin position="425"/>
        <end position="445"/>
    </location>
</feature>
<evidence type="ECO:0000256" key="2">
    <source>
        <dbReference type="SAM" id="SignalP"/>
    </source>
</evidence>
<feature type="chain" id="PRO_5039619145" evidence="2">
    <location>
        <begin position="27"/>
        <end position="488"/>
    </location>
</feature>
<evidence type="ECO:0000256" key="1">
    <source>
        <dbReference type="SAM" id="Phobius"/>
    </source>
</evidence>
<evidence type="ECO:0000313" key="5">
    <source>
        <dbReference type="Proteomes" id="UP000430692"/>
    </source>
</evidence>
<reference evidence="4 5" key="1">
    <citation type="submission" date="2019-12" db="EMBL/GenBank/DDBJ databases">
        <title>Whole-genome analyses of novel actinobacteria.</title>
        <authorList>
            <person name="Sahin N."/>
            <person name="Saygin H."/>
        </authorList>
    </citation>
    <scope>NUCLEOTIDE SEQUENCE [LARGE SCALE GENOMIC DNA]</scope>
    <source>
        <strain evidence="4 5">KC615</strain>
    </source>
</reference>
<protein>
    <submittedName>
        <fullName evidence="4">Serine hydrolase</fullName>
    </submittedName>
</protein>
<keyword evidence="1" id="KW-0812">Transmembrane</keyword>
<dbReference type="InterPro" id="IPR050491">
    <property type="entry name" value="AmpC-like"/>
</dbReference>
<feature type="domain" description="Beta-lactamase-related" evidence="3">
    <location>
        <begin position="38"/>
        <end position="351"/>
    </location>
</feature>
<dbReference type="GO" id="GO:0016787">
    <property type="term" value="F:hydrolase activity"/>
    <property type="evidence" value="ECO:0007669"/>
    <property type="project" value="UniProtKB-KW"/>
</dbReference>
<keyword evidence="1" id="KW-1133">Transmembrane helix</keyword>
<keyword evidence="1" id="KW-0472">Membrane</keyword>
<feature type="signal peptide" evidence="2">
    <location>
        <begin position="1"/>
        <end position="26"/>
    </location>
</feature>
<dbReference type="Pfam" id="PF00144">
    <property type="entry name" value="Beta-lactamase"/>
    <property type="match status" value="1"/>
</dbReference>
<dbReference type="Proteomes" id="UP000430692">
    <property type="component" value="Unassembled WGS sequence"/>
</dbReference>
<dbReference type="RefSeq" id="WP_160800036.1">
    <property type="nucleotide sequence ID" value="NZ_WUUL01000002.1"/>
</dbReference>
<evidence type="ECO:0000313" key="4">
    <source>
        <dbReference type="EMBL" id="MXQ52790.1"/>
    </source>
</evidence>
<keyword evidence="2" id="KW-0732">Signal</keyword>
<dbReference type="PANTHER" id="PTHR46825">
    <property type="entry name" value="D-ALANYL-D-ALANINE-CARBOXYPEPTIDASE/ENDOPEPTIDASE AMPH"/>
    <property type="match status" value="1"/>
</dbReference>
<proteinExistence type="predicted"/>
<organism evidence="4 5">
    <name type="scientific">Shimazuella alba</name>
    <dbReference type="NCBI Taxonomy" id="2690964"/>
    <lineage>
        <taxon>Bacteria</taxon>
        <taxon>Bacillati</taxon>
        <taxon>Bacillota</taxon>
        <taxon>Bacilli</taxon>
        <taxon>Bacillales</taxon>
        <taxon>Thermoactinomycetaceae</taxon>
        <taxon>Shimazuella</taxon>
    </lineage>
</organism>
<keyword evidence="4" id="KW-0378">Hydrolase</keyword>